<sequence length="279" mass="30354">MAERLSEIEARIGSVRQLSAVIGAMRGIAAVRLREAETRLEGIRAHARTVAEAIGETLALAPAAAGPPRREDGHLVIALCGEHGFTGRHDEALLDRAMAQVRSDKDLLLVGDHALAKAQDRGISPWHSLPMAAHADEIPALATRVGDLLYARLLDGNTRSVSIVHARPGHSAETRIADRNLLPFDFGRFAPSGSRQPPLFNLPPARLLTRLSEEYVFAELCEALMLSYAAENEARMRAMIAARGNVEQRLDTLTADARRLRQETITSEITELAASSQQV</sequence>
<keyword evidence="8" id="KW-0139">CF(1)</keyword>
<dbReference type="Proteomes" id="UP000004728">
    <property type="component" value="Unassembled WGS sequence"/>
</dbReference>
<dbReference type="InterPro" id="IPR000131">
    <property type="entry name" value="ATP_synth_F1_gsu"/>
</dbReference>
<gene>
    <name evidence="10" type="ORF">Y88_0532</name>
</gene>
<reference evidence="10 11" key="1">
    <citation type="journal article" date="2012" name="J. Bacteriol.">
        <title>Draft Genome Sequence of Novosphingobium nitrogenifigens Y88T.</title>
        <authorList>
            <person name="Strabala T.J."/>
            <person name="Macdonald L."/>
            <person name="Liu V."/>
            <person name="Smit A.M."/>
        </authorList>
    </citation>
    <scope>NUCLEOTIDE SEQUENCE [LARGE SCALE GENOMIC DNA]</scope>
    <source>
        <strain evidence="10 11">DSM 19370</strain>
    </source>
</reference>
<dbReference type="Gene3D" id="1.10.287.80">
    <property type="entry name" value="ATP synthase, gamma subunit, helix hairpin domain"/>
    <property type="match status" value="1"/>
</dbReference>
<accession>F1ZAB6</accession>
<dbReference type="EMBL" id="AEWJ01000041">
    <property type="protein sequence ID" value="EGD58476.1"/>
    <property type="molecule type" value="Genomic_DNA"/>
</dbReference>
<dbReference type="AlphaFoldDB" id="F1ZAB6"/>
<dbReference type="GO" id="GO:0046933">
    <property type="term" value="F:proton-transporting ATP synthase activity, rotational mechanism"/>
    <property type="evidence" value="ECO:0007669"/>
    <property type="project" value="InterPro"/>
</dbReference>
<dbReference type="eggNOG" id="COG0224">
    <property type="taxonomic scope" value="Bacteria"/>
</dbReference>
<comment type="caution">
    <text evidence="10">The sequence shown here is derived from an EMBL/GenBank/DDBJ whole genome shotgun (WGS) entry which is preliminary data.</text>
</comment>
<organism evidence="10 11">
    <name type="scientific">Novosphingobium nitrogenifigens DSM 19370</name>
    <dbReference type="NCBI Taxonomy" id="983920"/>
    <lineage>
        <taxon>Bacteria</taxon>
        <taxon>Pseudomonadati</taxon>
        <taxon>Pseudomonadota</taxon>
        <taxon>Alphaproteobacteria</taxon>
        <taxon>Sphingomonadales</taxon>
        <taxon>Sphingomonadaceae</taxon>
        <taxon>Novosphingobium</taxon>
    </lineage>
</organism>
<keyword evidence="4" id="KW-0813">Transport</keyword>
<dbReference type="Pfam" id="PF00231">
    <property type="entry name" value="ATP-synt"/>
    <property type="match status" value="1"/>
</dbReference>
<dbReference type="GO" id="GO:0045259">
    <property type="term" value="C:proton-transporting ATP synthase complex"/>
    <property type="evidence" value="ECO:0007669"/>
    <property type="project" value="UniProtKB-KW"/>
</dbReference>
<dbReference type="RefSeq" id="WP_008066739.1">
    <property type="nucleotide sequence ID" value="NZ_AQWK01000002.1"/>
</dbReference>
<keyword evidence="6" id="KW-0406">Ion transport</keyword>
<comment type="function">
    <text evidence="1">Produces ATP from ADP in the presence of a proton gradient across the membrane. The gamma chain is believed to be important in regulating ATPase activity and the flow of protons through the CF(0) complex.</text>
</comment>
<dbReference type="PRINTS" id="PR00126">
    <property type="entry name" value="ATPASEGAMMA"/>
</dbReference>
<evidence type="ECO:0000256" key="6">
    <source>
        <dbReference type="ARBA" id="ARBA00023065"/>
    </source>
</evidence>
<dbReference type="STRING" id="983920.Y88_0532"/>
<comment type="similarity">
    <text evidence="3">Belongs to the ATPase gamma chain family.</text>
</comment>
<dbReference type="PANTHER" id="PTHR11693">
    <property type="entry name" value="ATP SYNTHASE GAMMA CHAIN"/>
    <property type="match status" value="1"/>
</dbReference>
<evidence type="ECO:0000256" key="4">
    <source>
        <dbReference type="ARBA" id="ARBA00022448"/>
    </source>
</evidence>
<evidence type="ECO:0000256" key="1">
    <source>
        <dbReference type="ARBA" id="ARBA00003456"/>
    </source>
</evidence>
<keyword evidence="11" id="KW-1185">Reference proteome</keyword>
<name>F1ZAB6_9SPHN</name>
<evidence type="ECO:0000256" key="7">
    <source>
        <dbReference type="ARBA" id="ARBA00023136"/>
    </source>
</evidence>
<evidence type="ECO:0000256" key="9">
    <source>
        <dbReference type="ARBA" id="ARBA00023310"/>
    </source>
</evidence>
<proteinExistence type="inferred from homology"/>
<dbReference type="InParanoid" id="F1ZAB6"/>
<dbReference type="PANTHER" id="PTHR11693:SF22">
    <property type="entry name" value="ATP SYNTHASE SUBUNIT GAMMA, MITOCHONDRIAL"/>
    <property type="match status" value="1"/>
</dbReference>
<evidence type="ECO:0000256" key="2">
    <source>
        <dbReference type="ARBA" id="ARBA00004170"/>
    </source>
</evidence>
<evidence type="ECO:0000256" key="8">
    <source>
        <dbReference type="ARBA" id="ARBA00023196"/>
    </source>
</evidence>
<dbReference type="HOGENOM" id="CLU_050669_1_1_5"/>
<evidence type="ECO:0000256" key="3">
    <source>
        <dbReference type="ARBA" id="ARBA00007681"/>
    </source>
</evidence>
<keyword evidence="7" id="KW-0472">Membrane</keyword>
<protein>
    <submittedName>
        <fullName evidence="10">H+transporting two-sector ATPase gamma subunit</fullName>
    </submittedName>
</protein>
<evidence type="ECO:0000256" key="5">
    <source>
        <dbReference type="ARBA" id="ARBA00022781"/>
    </source>
</evidence>
<dbReference type="OrthoDB" id="6169121at2"/>
<evidence type="ECO:0000313" key="11">
    <source>
        <dbReference type="Proteomes" id="UP000004728"/>
    </source>
</evidence>
<evidence type="ECO:0000313" key="10">
    <source>
        <dbReference type="EMBL" id="EGD58476.1"/>
    </source>
</evidence>
<keyword evidence="9" id="KW-0066">ATP synthesis</keyword>
<dbReference type="SUPFAM" id="SSF52943">
    <property type="entry name" value="ATP synthase (F1-ATPase), gamma subunit"/>
    <property type="match status" value="1"/>
</dbReference>
<dbReference type="Gene3D" id="3.40.1380.10">
    <property type="match status" value="1"/>
</dbReference>
<dbReference type="InterPro" id="IPR035968">
    <property type="entry name" value="ATP_synth_F1_ATPase_gsu"/>
</dbReference>
<keyword evidence="5" id="KW-0375">Hydrogen ion transport</keyword>
<comment type="subcellular location">
    <subcellularLocation>
        <location evidence="2">Membrane</location>
        <topology evidence="2">Peripheral membrane protein</topology>
    </subcellularLocation>
</comment>